<reference evidence="7 8" key="1">
    <citation type="journal article" date="2011" name="J. Bacteriol.">
        <title>Genome sequence of Haloplasma contractile, an unusual contractile bacterium from a deep-sea anoxic brine lake.</title>
        <authorList>
            <person name="Antunes A."/>
            <person name="Alam I."/>
            <person name="El Dorry H."/>
            <person name="Siam R."/>
            <person name="Robertson A."/>
            <person name="Bajic V.B."/>
            <person name="Stingl U."/>
        </authorList>
    </citation>
    <scope>NUCLEOTIDE SEQUENCE [LARGE SCALE GENOMIC DNA]</scope>
    <source>
        <strain evidence="7 8">SSD-17B</strain>
    </source>
</reference>
<organism evidence="7 8">
    <name type="scientific">Haloplasma contractile SSD-17B</name>
    <dbReference type="NCBI Taxonomy" id="1033810"/>
    <lineage>
        <taxon>Bacteria</taxon>
        <taxon>Bacillati</taxon>
        <taxon>Mycoplasmatota</taxon>
        <taxon>Mollicutes</taxon>
        <taxon>Haloplasmatales</taxon>
        <taxon>Haloplasmataceae</taxon>
        <taxon>Haloplasma</taxon>
    </lineage>
</organism>
<dbReference type="OrthoDB" id="48998at2"/>
<evidence type="ECO:0000256" key="2">
    <source>
        <dbReference type="ARBA" id="ARBA00022670"/>
    </source>
</evidence>
<dbReference type="GO" id="GO:0005840">
    <property type="term" value="C:ribosome"/>
    <property type="evidence" value="ECO:0007669"/>
    <property type="project" value="UniProtKB-KW"/>
</dbReference>
<dbReference type="FunCoup" id="F7PWZ2">
    <property type="interactions" value="16"/>
</dbReference>
<keyword evidence="7" id="KW-0687">Ribonucleoprotein</keyword>
<dbReference type="CDD" id="cd16332">
    <property type="entry name" value="Prp-like"/>
    <property type="match status" value="1"/>
</dbReference>
<dbReference type="STRING" id="1033810.HLPCO_001109"/>
<evidence type="ECO:0000313" key="7">
    <source>
        <dbReference type="EMBL" id="ERJ12769.1"/>
    </source>
</evidence>
<dbReference type="GO" id="GO:0042254">
    <property type="term" value="P:ribosome biogenesis"/>
    <property type="evidence" value="ECO:0007669"/>
    <property type="project" value="UniProtKB-KW"/>
</dbReference>
<dbReference type="PANTHER" id="PTHR39178">
    <property type="entry name" value="HYPOTHETICAL RIBOSOME-ASSOCIATED PROTEIN"/>
    <property type="match status" value="1"/>
</dbReference>
<dbReference type="Pfam" id="PF04327">
    <property type="entry name" value="Peptidase_Prp"/>
    <property type="match status" value="1"/>
</dbReference>
<dbReference type="GO" id="GO:0006508">
    <property type="term" value="P:proteolysis"/>
    <property type="evidence" value="ECO:0007669"/>
    <property type="project" value="UniProtKB-KW"/>
</dbReference>
<dbReference type="eggNOG" id="COG2868">
    <property type="taxonomic scope" value="Bacteria"/>
</dbReference>
<dbReference type="GO" id="GO:0008234">
    <property type="term" value="F:cysteine-type peptidase activity"/>
    <property type="evidence" value="ECO:0007669"/>
    <property type="project" value="UniProtKB-KW"/>
</dbReference>
<proteinExistence type="inferred from homology"/>
<evidence type="ECO:0000256" key="1">
    <source>
        <dbReference type="ARBA" id="ARBA00022517"/>
    </source>
</evidence>
<keyword evidence="1" id="KW-0690">Ribosome biogenesis</keyword>
<evidence type="ECO:0000256" key="6">
    <source>
        <dbReference type="ARBA" id="ARBA00044538"/>
    </source>
</evidence>
<keyword evidence="7" id="KW-0689">Ribosomal protein</keyword>
<dbReference type="Proteomes" id="UP000005707">
    <property type="component" value="Unassembled WGS sequence"/>
</dbReference>
<accession>F7PWZ2</accession>
<comment type="caution">
    <text evidence="7">The sequence shown here is derived from an EMBL/GenBank/DDBJ whole genome shotgun (WGS) entry which is preliminary data.</text>
</comment>
<keyword evidence="8" id="KW-1185">Reference proteome</keyword>
<dbReference type="InterPro" id="IPR007422">
    <property type="entry name" value="Peptidase_Prp"/>
</dbReference>
<reference evidence="7 8" key="2">
    <citation type="journal article" date="2013" name="PLoS ONE">
        <title>INDIGO - INtegrated Data Warehouse of MIcrobial GenOmes with Examples from the Red Sea Extremophiles.</title>
        <authorList>
            <person name="Alam I."/>
            <person name="Antunes A."/>
            <person name="Kamau A.A."/>
            <person name="Ba Alawi W."/>
            <person name="Kalkatawi M."/>
            <person name="Stingl U."/>
            <person name="Bajic V.B."/>
        </authorList>
    </citation>
    <scope>NUCLEOTIDE SEQUENCE [LARGE SCALE GENOMIC DNA]</scope>
    <source>
        <strain evidence="7 8">SSD-17B</strain>
    </source>
</reference>
<dbReference type="RefSeq" id="WP_008825820.1">
    <property type="nucleotide sequence ID" value="NZ_AFNU02000003.1"/>
</dbReference>
<evidence type="ECO:0000256" key="5">
    <source>
        <dbReference type="ARBA" id="ARBA00044503"/>
    </source>
</evidence>
<dbReference type="InterPro" id="IPR036764">
    <property type="entry name" value="Peptidase_Prp_sf"/>
</dbReference>
<dbReference type="PANTHER" id="PTHR39178:SF1">
    <property type="entry name" value="RIBOSOMAL-PROCESSING CYSTEINE PROTEASE PRP"/>
    <property type="match status" value="1"/>
</dbReference>
<dbReference type="EMBL" id="AFNU02000003">
    <property type="protein sequence ID" value="ERJ12769.1"/>
    <property type="molecule type" value="Genomic_DNA"/>
</dbReference>
<keyword evidence="3" id="KW-0378">Hydrolase</keyword>
<keyword evidence="2" id="KW-0645">Protease</keyword>
<name>F7PWZ2_9MOLU</name>
<dbReference type="AlphaFoldDB" id="F7PWZ2"/>
<gene>
    <name evidence="7" type="ORF">HLPCO_001109</name>
</gene>
<dbReference type="SUPFAM" id="SSF118010">
    <property type="entry name" value="TM1457-like"/>
    <property type="match status" value="1"/>
</dbReference>
<protein>
    <recommendedName>
        <fullName evidence="6">Ribosomal processing cysteine protease Prp</fullName>
    </recommendedName>
</protein>
<evidence type="ECO:0000256" key="4">
    <source>
        <dbReference type="ARBA" id="ARBA00022807"/>
    </source>
</evidence>
<dbReference type="InParanoid" id="F7PWZ2"/>
<evidence type="ECO:0000313" key="8">
    <source>
        <dbReference type="Proteomes" id="UP000005707"/>
    </source>
</evidence>
<keyword evidence="4" id="KW-0788">Thiol protease</keyword>
<evidence type="ECO:0000256" key="3">
    <source>
        <dbReference type="ARBA" id="ARBA00022801"/>
    </source>
</evidence>
<comment type="similarity">
    <text evidence="5">Belongs to the Prp family.</text>
</comment>
<dbReference type="Gene3D" id="3.30.70.1490">
    <property type="entry name" value="Cysteine protease Prp"/>
    <property type="match status" value="1"/>
</dbReference>
<sequence>MIKVKLKRHDNLKDVEVSGHALFAEFGKDVVCAGVSSIVIGALNALGELTDYNTDQVTIKEGYVHIPDIFDDPQVQLVLNTMVVQLNTVWQSFPEYMDISIV</sequence>